<protein>
    <submittedName>
        <fullName evidence="2">Uncharacterized protein DUF3754</fullName>
    </submittedName>
</protein>
<reference evidence="2 3" key="1">
    <citation type="submission" date="2019-03" db="EMBL/GenBank/DDBJ databases">
        <title>Genomic Encyclopedia of Type Strains, Phase IV (KMG-IV): sequencing the most valuable type-strain genomes for metagenomic binning, comparative biology and taxonomic classification.</title>
        <authorList>
            <person name="Goeker M."/>
        </authorList>
    </citation>
    <scope>NUCLEOTIDE SEQUENCE [LARGE SCALE GENOMIC DNA]</scope>
    <source>
        <strain evidence="2 3">DSM 44684</strain>
    </source>
</reference>
<dbReference type="PANTHER" id="PTHR33645:SF11">
    <property type="entry name" value="AMINOPEPTIDASE (DUF3754)"/>
    <property type="match status" value="1"/>
</dbReference>
<feature type="transmembrane region" description="Helical" evidence="1">
    <location>
        <begin position="261"/>
        <end position="278"/>
    </location>
</feature>
<evidence type="ECO:0000313" key="3">
    <source>
        <dbReference type="Proteomes" id="UP000294856"/>
    </source>
</evidence>
<proteinExistence type="predicted"/>
<dbReference type="PANTHER" id="PTHR33645">
    <property type="entry name" value="AMINOPEPTIDASE (DUF3754)"/>
    <property type="match status" value="1"/>
</dbReference>
<accession>A0A4R1G0N2</accession>
<evidence type="ECO:0000313" key="2">
    <source>
        <dbReference type="EMBL" id="TCJ97191.1"/>
    </source>
</evidence>
<dbReference type="AlphaFoldDB" id="A0A4R1G0N2"/>
<keyword evidence="1" id="KW-1133">Transmembrane helix</keyword>
<sequence>MIESPSQDEPENFLPFRPGTVISLCARELPEGERELFREFAHLLSALVHYGYHVRGSAVLDAYQVVDPAEDVRVLGVATTDDRAAARATVERELIALAEAADFTRIAADEIERAFSEHALMKVRLEVDDTDIEKVLFFRRGIAQRSETVRSLFGLRRRRIEFTSYSMVLVYVAFAESSREPTASTVMVKLFQNVPRNDLEMLYPSVRVRMRPVDKLLIGVPAVVSGIIVLVTKLVGSLGLLVLLAAFWLGLREESVQLDRTALITLGVGAAAFGGYVVRQLTKFKNRRIELMKTLSDHLYFRNLDNDSGVFGRLLAAAEDSEVKETVLAYHFLRTAPTPLTGLELDRRVENWFRDRWETSFDFAVADGLRTLRALGLLIEDADGTLRVLELGEARVRVDRHWDDQFSVRVSVS</sequence>
<keyword evidence="1" id="KW-0812">Transmembrane</keyword>
<comment type="caution">
    <text evidence="2">The sequence shown here is derived from an EMBL/GenBank/DDBJ whole genome shotgun (WGS) entry which is preliminary data.</text>
</comment>
<dbReference type="Proteomes" id="UP000294856">
    <property type="component" value="Unassembled WGS sequence"/>
</dbReference>
<name>A0A4R1G0N2_9NOCA</name>
<dbReference type="InterPro" id="IPR022227">
    <property type="entry name" value="DUF3754"/>
</dbReference>
<gene>
    <name evidence="2" type="ORF">DFR71_3230</name>
</gene>
<organism evidence="2 3">
    <name type="scientific">Nocardia alba</name>
    <dbReference type="NCBI Taxonomy" id="225051"/>
    <lineage>
        <taxon>Bacteria</taxon>
        <taxon>Bacillati</taxon>
        <taxon>Actinomycetota</taxon>
        <taxon>Actinomycetes</taxon>
        <taxon>Mycobacteriales</taxon>
        <taxon>Nocardiaceae</taxon>
        <taxon>Nocardia</taxon>
    </lineage>
</organism>
<dbReference type="EMBL" id="SMFR01000002">
    <property type="protein sequence ID" value="TCJ97191.1"/>
    <property type="molecule type" value="Genomic_DNA"/>
</dbReference>
<keyword evidence="1" id="KW-0472">Membrane</keyword>
<dbReference type="RefSeq" id="WP_132369862.1">
    <property type="nucleotide sequence ID" value="NZ_SMFR01000002.1"/>
</dbReference>
<feature type="transmembrane region" description="Helical" evidence="1">
    <location>
        <begin position="216"/>
        <end position="249"/>
    </location>
</feature>
<dbReference type="Pfam" id="PF12576">
    <property type="entry name" value="DUF3754"/>
    <property type="match status" value="1"/>
</dbReference>
<dbReference type="OrthoDB" id="445083at2"/>
<evidence type="ECO:0000256" key="1">
    <source>
        <dbReference type="SAM" id="Phobius"/>
    </source>
</evidence>
<keyword evidence="3" id="KW-1185">Reference proteome</keyword>